<feature type="transmembrane region" description="Helical" evidence="2">
    <location>
        <begin position="298"/>
        <end position="321"/>
    </location>
</feature>
<evidence type="ECO:0000313" key="4">
    <source>
        <dbReference type="WBParaSite" id="maker-E.canG7_contigs_2360-snap-gene-0.6-mRNA-1"/>
    </source>
</evidence>
<evidence type="ECO:0000313" key="3">
    <source>
        <dbReference type="Proteomes" id="UP000887562"/>
    </source>
</evidence>
<accession>A0A915ETI3</accession>
<keyword evidence="2" id="KW-0812">Transmembrane</keyword>
<dbReference type="SUPFAM" id="SSF89919">
    <property type="entry name" value="Ribosome-binding factor A, RbfA"/>
    <property type="match status" value="1"/>
</dbReference>
<feature type="region of interest" description="Disordered" evidence="1">
    <location>
        <begin position="255"/>
        <end position="288"/>
    </location>
</feature>
<keyword evidence="2" id="KW-1133">Transmembrane helix</keyword>
<dbReference type="InterPro" id="IPR015946">
    <property type="entry name" value="KH_dom-like_a/b"/>
</dbReference>
<dbReference type="AlphaFoldDB" id="A0A915ETI3"/>
<reference evidence="4" key="1">
    <citation type="submission" date="2022-11" db="UniProtKB">
        <authorList>
            <consortium name="WormBaseParasite"/>
        </authorList>
    </citation>
    <scope>IDENTIFICATION</scope>
</reference>
<feature type="compositionally biased region" description="Low complexity" evidence="1">
    <location>
        <begin position="255"/>
        <end position="265"/>
    </location>
</feature>
<evidence type="ECO:0000256" key="1">
    <source>
        <dbReference type="SAM" id="MobiDB-lite"/>
    </source>
</evidence>
<dbReference type="Proteomes" id="UP000887562">
    <property type="component" value="Unplaced"/>
</dbReference>
<sequence>MRVVLCDKRLITSLMARTVVNNCLIPYSSMPTKASGDLISEISTQTRHEDARLMRKYKRRLLMILGSIDSDGHLSQVRITNLATSSDGRILTVFWTMAEDLHSDITAWKVDDLLRNANKSIRQRLARENAFRKVPILNFIHAPSDLLSDPTEDQVDVNSCHIVKPNNVYGLPWDEYMREVRRNRQDDTVLVDSENMDADCHRERGSCPSQAANWARRWQKQHNAKLVAKRERKRSHQMLVERELRYLSTESDTTTFTTTSTLNTSNAEKGTKPELSSHKKREYPPPPPERIGRFRYSLFVIGTYVGLGNCIFFCCLPLLGFENIFRAMGYPQPISLLCAACHMPVATFCMCSCVLCKVRRQFRKKRGINGSFILDCLLSCLLCCCVATQLLTEARAVIIDKKNGVSKPDGAGQSK</sequence>
<protein>
    <submittedName>
        <fullName evidence="4">Uncharacterized protein</fullName>
    </submittedName>
</protein>
<dbReference type="Gene3D" id="3.30.300.20">
    <property type="match status" value="1"/>
</dbReference>
<proteinExistence type="predicted"/>
<keyword evidence="3" id="KW-1185">Reference proteome</keyword>
<organism evidence="3 4">
    <name type="scientific">Echinococcus canadensis</name>
    <dbReference type="NCBI Taxonomy" id="519352"/>
    <lineage>
        <taxon>Eukaryota</taxon>
        <taxon>Metazoa</taxon>
        <taxon>Spiralia</taxon>
        <taxon>Lophotrochozoa</taxon>
        <taxon>Platyhelminthes</taxon>
        <taxon>Cestoda</taxon>
        <taxon>Eucestoda</taxon>
        <taxon>Cyclophyllidea</taxon>
        <taxon>Taeniidae</taxon>
        <taxon>Echinococcus</taxon>
        <taxon>Echinococcus canadensis group</taxon>
    </lineage>
</organism>
<feature type="transmembrane region" description="Helical" evidence="2">
    <location>
        <begin position="333"/>
        <end position="356"/>
    </location>
</feature>
<dbReference type="InterPro" id="IPR023799">
    <property type="entry name" value="RbfA_dom_sf"/>
</dbReference>
<evidence type="ECO:0000256" key="2">
    <source>
        <dbReference type="SAM" id="Phobius"/>
    </source>
</evidence>
<keyword evidence="2" id="KW-0472">Membrane</keyword>
<name>A0A915ETI3_9CEST</name>
<feature type="transmembrane region" description="Helical" evidence="2">
    <location>
        <begin position="368"/>
        <end position="391"/>
    </location>
</feature>
<dbReference type="WBParaSite" id="maker-E.canG7_contigs_2360-snap-gene-0.6-mRNA-1">
    <property type="protein sequence ID" value="maker-E.canG7_contigs_2360-snap-gene-0.6-mRNA-1"/>
    <property type="gene ID" value="EcG7_09297"/>
</dbReference>